<dbReference type="AlphaFoldDB" id="A0AAV2RIL2"/>
<protein>
    <submittedName>
        <fullName evidence="2">Uncharacterized protein</fullName>
    </submittedName>
</protein>
<reference evidence="2 3" key="1">
    <citation type="submission" date="2024-05" db="EMBL/GenBank/DDBJ databases">
        <authorList>
            <person name="Wallberg A."/>
        </authorList>
    </citation>
    <scope>NUCLEOTIDE SEQUENCE [LARGE SCALE GENOMIC DNA]</scope>
</reference>
<organism evidence="2 3">
    <name type="scientific">Meganyctiphanes norvegica</name>
    <name type="common">Northern krill</name>
    <name type="synonym">Thysanopoda norvegica</name>
    <dbReference type="NCBI Taxonomy" id="48144"/>
    <lineage>
        <taxon>Eukaryota</taxon>
        <taxon>Metazoa</taxon>
        <taxon>Ecdysozoa</taxon>
        <taxon>Arthropoda</taxon>
        <taxon>Crustacea</taxon>
        <taxon>Multicrustacea</taxon>
        <taxon>Malacostraca</taxon>
        <taxon>Eumalacostraca</taxon>
        <taxon>Eucarida</taxon>
        <taxon>Euphausiacea</taxon>
        <taxon>Euphausiidae</taxon>
        <taxon>Meganyctiphanes</taxon>
    </lineage>
</organism>
<dbReference type="Proteomes" id="UP001497623">
    <property type="component" value="Unassembled WGS sequence"/>
</dbReference>
<evidence type="ECO:0000256" key="1">
    <source>
        <dbReference type="SAM" id="Phobius"/>
    </source>
</evidence>
<evidence type="ECO:0000313" key="2">
    <source>
        <dbReference type="EMBL" id="CAL4126503.1"/>
    </source>
</evidence>
<gene>
    <name evidence="2" type="ORF">MNOR_LOCUS25622</name>
</gene>
<keyword evidence="3" id="KW-1185">Reference proteome</keyword>
<accession>A0AAV2RIL2</accession>
<feature type="transmembrane region" description="Helical" evidence="1">
    <location>
        <begin position="89"/>
        <end position="106"/>
    </location>
</feature>
<keyword evidence="1" id="KW-1133">Transmembrane helix</keyword>
<keyword evidence="1" id="KW-0812">Transmembrane</keyword>
<dbReference type="EMBL" id="CAXKWB010024689">
    <property type="protein sequence ID" value="CAL4126503.1"/>
    <property type="molecule type" value="Genomic_DNA"/>
</dbReference>
<sequence>MSSYRVYRVMWSVINASAGHENISTRSPQHTVSVHCTWDPTSSIFHVGHVRYQMSGVANDYFNIGFDTETVSDIHRCISLTRCSPSGSTPRLLLIFAIVFHLLVAVRRNFTRSMWYFNGFKNELNILDRSVLTLCNIRPSRNPSAAIIIHMISMEIQCKIHFIFYTIIKIDLNIHIFIIRNIF</sequence>
<name>A0AAV2RIL2_MEGNR</name>
<comment type="caution">
    <text evidence="2">The sequence shown here is derived from an EMBL/GenBank/DDBJ whole genome shotgun (WGS) entry which is preliminary data.</text>
</comment>
<proteinExistence type="predicted"/>
<keyword evidence="1" id="KW-0472">Membrane</keyword>
<evidence type="ECO:0000313" key="3">
    <source>
        <dbReference type="Proteomes" id="UP001497623"/>
    </source>
</evidence>